<dbReference type="PRINTS" id="PR00039">
    <property type="entry name" value="HTHLYSR"/>
</dbReference>
<evidence type="ECO:0000256" key="3">
    <source>
        <dbReference type="ARBA" id="ARBA00023125"/>
    </source>
</evidence>
<dbReference type="PROSITE" id="PS50931">
    <property type="entry name" value="HTH_LYSR"/>
    <property type="match status" value="1"/>
</dbReference>
<organism evidence="6 7">
    <name type="scientific">Candidatus Butyricicoccus avistercoris</name>
    <dbReference type="NCBI Taxonomy" id="2838518"/>
    <lineage>
        <taxon>Bacteria</taxon>
        <taxon>Bacillati</taxon>
        <taxon>Bacillota</taxon>
        <taxon>Clostridia</taxon>
        <taxon>Eubacteriales</taxon>
        <taxon>Butyricicoccaceae</taxon>
        <taxon>Butyricicoccus</taxon>
    </lineage>
</organism>
<evidence type="ECO:0000313" key="6">
    <source>
        <dbReference type="EMBL" id="HIV62180.1"/>
    </source>
</evidence>
<feature type="domain" description="HTH lysR-type" evidence="5">
    <location>
        <begin position="7"/>
        <end position="58"/>
    </location>
</feature>
<reference evidence="6" key="2">
    <citation type="submission" date="2021-04" db="EMBL/GenBank/DDBJ databases">
        <authorList>
            <person name="Gilroy R."/>
        </authorList>
    </citation>
    <scope>NUCLEOTIDE SEQUENCE</scope>
    <source>
        <strain evidence="6">CHK193-4272</strain>
    </source>
</reference>
<dbReference type="Pfam" id="PF03466">
    <property type="entry name" value="LysR_substrate"/>
    <property type="match status" value="1"/>
</dbReference>
<comment type="similarity">
    <text evidence="1">Belongs to the LysR transcriptional regulatory family.</text>
</comment>
<dbReference type="PANTHER" id="PTHR30126:SF39">
    <property type="entry name" value="HTH-TYPE TRANSCRIPTIONAL REGULATOR CYSL"/>
    <property type="match status" value="1"/>
</dbReference>
<keyword evidence="4" id="KW-0804">Transcription</keyword>
<dbReference type="PANTHER" id="PTHR30126">
    <property type="entry name" value="HTH-TYPE TRANSCRIPTIONAL REGULATOR"/>
    <property type="match status" value="1"/>
</dbReference>
<sequence>MFDFRVQTFLAVCKTMNYTKAADLLGLTQPAVSQHIHWLEEQYGVKLFSYRGKKLTLTDAGIKMQTAFTTIQHDLQSLAKNIKNQKQTLSFGVTPTVGTYLIPKPLANYKKQFPDVEINMQVDNTAKLCMAIDKGELDFAIVEGYFHKNNYDALLYKTEKYLAVCSAEMKIDDNISKLAELVSFPIIIREQGSGNREIIIRSLSRHNLSINDFKSIIQISDLHALKALLLEGAGIAFMYHAAVKNEIEQGRLKQIILDDFNEEHEITFIWRKNSVYSDKYRQIHNLLKP</sequence>
<dbReference type="EMBL" id="DXIE01000030">
    <property type="protein sequence ID" value="HIV62180.1"/>
    <property type="molecule type" value="Genomic_DNA"/>
</dbReference>
<dbReference type="Proteomes" id="UP000886808">
    <property type="component" value="Unassembled WGS sequence"/>
</dbReference>
<gene>
    <name evidence="6" type="ORF">H9746_04930</name>
</gene>
<dbReference type="Gene3D" id="1.10.10.10">
    <property type="entry name" value="Winged helix-like DNA-binding domain superfamily/Winged helix DNA-binding domain"/>
    <property type="match status" value="1"/>
</dbReference>
<evidence type="ECO:0000256" key="2">
    <source>
        <dbReference type="ARBA" id="ARBA00023015"/>
    </source>
</evidence>
<proteinExistence type="inferred from homology"/>
<evidence type="ECO:0000313" key="7">
    <source>
        <dbReference type="Proteomes" id="UP000886808"/>
    </source>
</evidence>
<dbReference type="Gene3D" id="3.40.190.10">
    <property type="entry name" value="Periplasmic binding protein-like II"/>
    <property type="match status" value="2"/>
</dbReference>
<reference evidence="6" key="1">
    <citation type="journal article" date="2021" name="PeerJ">
        <title>Extensive microbial diversity within the chicken gut microbiome revealed by metagenomics and culture.</title>
        <authorList>
            <person name="Gilroy R."/>
            <person name="Ravi A."/>
            <person name="Getino M."/>
            <person name="Pursley I."/>
            <person name="Horton D.L."/>
            <person name="Alikhan N.F."/>
            <person name="Baker D."/>
            <person name="Gharbi K."/>
            <person name="Hall N."/>
            <person name="Watson M."/>
            <person name="Adriaenssens E.M."/>
            <person name="Foster-Nyarko E."/>
            <person name="Jarju S."/>
            <person name="Secka A."/>
            <person name="Antonio M."/>
            <person name="Oren A."/>
            <person name="Chaudhuri R.R."/>
            <person name="La Ragione R."/>
            <person name="Hildebrand F."/>
            <person name="Pallen M.J."/>
        </authorList>
    </citation>
    <scope>NUCLEOTIDE SEQUENCE</scope>
    <source>
        <strain evidence="6">CHK193-4272</strain>
    </source>
</reference>
<name>A0A9D1PIC2_9FIRM</name>
<keyword evidence="2" id="KW-0805">Transcription regulation</keyword>
<comment type="caution">
    <text evidence="6">The sequence shown here is derived from an EMBL/GenBank/DDBJ whole genome shotgun (WGS) entry which is preliminary data.</text>
</comment>
<evidence type="ECO:0000259" key="5">
    <source>
        <dbReference type="PROSITE" id="PS50931"/>
    </source>
</evidence>
<evidence type="ECO:0000256" key="1">
    <source>
        <dbReference type="ARBA" id="ARBA00009437"/>
    </source>
</evidence>
<protein>
    <submittedName>
        <fullName evidence="6">LysR family transcriptional regulator</fullName>
    </submittedName>
</protein>
<dbReference type="InterPro" id="IPR036390">
    <property type="entry name" value="WH_DNA-bd_sf"/>
</dbReference>
<dbReference type="AlphaFoldDB" id="A0A9D1PIC2"/>
<dbReference type="InterPro" id="IPR005119">
    <property type="entry name" value="LysR_subst-bd"/>
</dbReference>
<keyword evidence="3" id="KW-0238">DNA-binding</keyword>
<dbReference type="GO" id="GO:0003700">
    <property type="term" value="F:DNA-binding transcription factor activity"/>
    <property type="evidence" value="ECO:0007669"/>
    <property type="project" value="InterPro"/>
</dbReference>
<dbReference type="GO" id="GO:0000976">
    <property type="term" value="F:transcription cis-regulatory region binding"/>
    <property type="evidence" value="ECO:0007669"/>
    <property type="project" value="TreeGrafter"/>
</dbReference>
<dbReference type="Pfam" id="PF00126">
    <property type="entry name" value="HTH_1"/>
    <property type="match status" value="1"/>
</dbReference>
<dbReference type="InterPro" id="IPR036388">
    <property type="entry name" value="WH-like_DNA-bd_sf"/>
</dbReference>
<dbReference type="InterPro" id="IPR000847">
    <property type="entry name" value="LysR_HTH_N"/>
</dbReference>
<accession>A0A9D1PIC2</accession>
<dbReference type="SUPFAM" id="SSF53850">
    <property type="entry name" value="Periplasmic binding protein-like II"/>
    <property type="match status" value="1"/>
</dbReference>
<dbReference type="SUPFAM" id="SSF46785">
    <property type="entry name" value="Winged helix' DNA-binding domain"/>
    <property type="match status" value="1"/>
</dbReference>
<evidence type="ECO:0000256" key="4">
    <source>
        <dbReference type="ARBA" id="ARBA00023163"/>
    </source>
</evidence>